<evidence type="ECO:0000313" key="2">
    <source>
        <dbReference type="Proteomes" id="UP000730618"/>
    </source>
</evidence>
<accession>A0ABM8VUP7</accession>
<keyword evidence="2" id="KW-1185">Reference proteome</keyword>
<sequence>MVKARVEILNLYYYELLILQSSITHWETLLSDPDLNFRRKLCLKLYNLKQVDVEAFLDLSDGAVSNLFNKSSMPVWPRPFQLSVLFNHPWQLINNLDPDPNSYRESPEYFHAGVSERIHLQSLSEERSKVKTVRGYVITDSQELFPGESGPVTGRWVTTYPEFDYFEFHLNYEPMVHKGLREAILHYFPAAKHLITTYRPFKPLNKRSVWAIIPKNEVLPSYLGMVHELKEYRENTEYHSLK</sequence>
<name>A0ABM8VUP7_9BACL</name>
<reference evidence="1 2" key="1">
    <citation type="submission" date="2021-06" db="EMBL/GenBank/DDBJ databases">
        <authorList>
            <person name="Criscuolo A."/>
        </authorList>
    </citation>
    <scope>NUCLEOTIDE SEQUENCE [LARGE SCALE GENOMIC DNA]</scope>
    <source>
        <strain evidence="2">CIP 111802</strain>
    </source>
</reference>
<proteinExistence type="predicted"/>
<dbReference type="Proteomes" id="UP000730618">
    <property type="component" value="Unassembled WGS sequence"/>
</dbReference>
<comment type="caution">
    <text evidence="1">The sequence shown here is derived from an EMBL/GenBank/DDBJ whole genome shotgun (WGS) entry which is preliminary data.</text>
</comment>
<gene>
    <name evidence="1" type="ORF">PAECIP111802_07222</name>
</gene>
<dbReference type="EMBL" id="CAJVCE010000051">
    <property type="protein sequence ID" value="CAG7658935.1"/>
    <property type="molecule type" value="Genomic_DNA"/>
</dbReference>
<organism evidence="1 2">
    <name type="scientific">Paenibacillus allorhizosphaerae</name>
    <dbReference type="NCBI Taxonomy" id="2849866"/>
    <lineage>
        <taxon>Bacteria</taxon>
        <taxon>Bacillati</taxon>
        <taxon>Bacillota</taxon>
        <taxon>Bacilli</taxon>
        <taxon>Bacillales</taxon>
        <taxon>Paenibacillaceae</taxon>
        <taxon>Paenibacillus</taxon>
    </lineage>
</organism>
<protein>
    <submittedName>
        <fullName evidence="1">Uncharacterized protein</fullName>
    </submittedName>
</protein>
<evidence type="ECO:0000313" key="1">
    <source>
        <dbReference type="EMBL" id="CAG7658935.1"/>
    </source>
</evidence>